<name>A0ABP7I4T4_9ACTN</name>
<reference evidence="3" key="1">
    <citation type="journal article" date="2019" name="Int. J. Syst. Evol. Microbiol.">
        <title>The Global Catalogue of Microorganisms (GCM) 10K type strain sequencing project: providing services to taxonomists for standard genome sequencing and annotation.</title>
        <authorList>
            <consortium name="The Broad Institute Genomics Platform"/>
            <consortium name="The Broad Institute Genome Sequencing Center for Infectious Disease"/>
            <person name="Wu L."/>
            <person name="Ma J."/>
        </authorList>
    </citation>
    <scope>NUCLEOTIDE SEQUENCE [LARGE SCALE GENOMIC DNA]</scope>
    <source>
        <strain evidence="3">JCM 16953</strain>
    </source>
</reference>
<evidence type="ECO:0000313" key="3">
    <source>
        <dbReference type="Proteomes" id="UP001501821"/>
    </source>
</evidence>
<evidence type="ECO:0008006" key="4">
    <source>
        <dbReference type="Google" id="ProtNLM"/>
    </source>
</evidence>
<evidence type="ECO:0000313" key="2">
    <source>
        <dbReference type="EMBL" id="GAA3810889.1"/>
    </source>
</evidence>
<keyword evidence="3" id="KW-1185">Reference proteome</keyword>
<dbReference type="EMBL" id="BAABAH010000003">
    <property type="protein sequence ID" value="GAA3810889.1"/>
    <property type="molecule type" value="Genomic_DNA"/>
</dbReference>
<gene>
    <name evidence="2" type="ORF">GCM10022242_11750</name>
</gene>
<accession>A0ABP7I4T4</accession>
<comment type="caution">
    <text evidence="2">The sequence shown here is derived from an EMBL/GenBank/DDBJ whole genome shotgun (WGS) entry which is preliminary data.</text>
</comment>
<feature type="chain" id="PRO_5046654900" description="SnoaL-like domain-containing protein" evidence="1">
    <location>
        <begin position="38"/>
        <end position="194"/>
    </location>
</feature>
<protein>
    <recommendedName>
        <fullName evidence="4">SnoaL-like domain-containing protein</fullName>
    </recommendedName>
</protein>
<proteinExistence type="predicted"/>
<evidence type="ECO:0000256" key="1">
    <source>
        <dbReference type="SAM" id="SignalP"/>
    </source>
</evidence>
<dbReference type="RefSeq" id="WP_344773290.1">
    <property type="nucleotide sequence ID" value="NZ_BAABAH010000003.1"/>
</dbReference>
<keyword evidence="1" id="KW-0732">Signal</keyword>
<dbReference type="Proteomes" id="UP001501821">
    <property type="component" value="Unassembled WGS sequence"/>
</dbReference>
<organism evidence="2 3">
    <name type="scientific">Nocardioides panacisoli</name>
    <dbReference type="NCBI Taxonomy" id="627624"/>
    <lineage>
        <taxon>Bacteria</taxon>
        <taxon>Bacillati</taxon>
        <taxon>Actinomycetota</taxon>
        <taxon>Actinomycetes</taxon>
        <taxon>Propionibacteriales</taxon>
        <taxon>Nocardioidaceae</taxon>
        <taxon>Nocardioides</taxon>
    </lineage>
</organism>
<feature type="signal peptide" evidence="1">
    <location>
        <begin position="1"/>
        <end position="37"/>
    </location>
</feature>
<sequence length="194" mass="20711">MGRTGRAGDRASRRTIAVTLAVLATVALVAAAVAVHAAAGTREPAAAGPGSGPAGPAAIPPGTSVVAALASLTVLRDWDRDRAAAWRTGDTAALRALYTVGSEAGARDVAMLRRWCARGLRVRGMSMQVLDVRLRSRAPRRFVLVVTDRLADPVAVDRSGRTWPLPHDRASTRRLEFRRTAGRWRLGAVYDLTR</sequence>